<evidence type="ECO:0000256" key="13">
    <source>
        <dbReference type="ARBA" id="ARBA00049524"/>
    </source>
</evidence>
<evidence type="ECO:0000256" key="6">
    <source>
        <dbReference type="ARBA" id="ARBA00022490"/>
    </source>
</evidence>
<keyword evidence="8" id="KW-0519">Myristate</keyword>
<evidence type="ECO:0000256" key="4">
    <source>
        <dbReference type="ARBA" id="ARBA00012950"/>
    </source>
</evidence>
<evidence type="ECO:0000256" key="10">
    <source>
        <dbReference type="ARBA" id="ARBA00023288"/>
    </source>
</evidence>
<evidence type="ECO:0000313" key="19">
    <source>
        <dbReference type="Proteomes" id="UP000318571"/>
    </source>
</evidence>
<dbReference type="CDD" id="cd04301">
    <property type="entry name" value="NAT_SF"/>
    <property type="match status" value="1"/>
</dbReference>
<dbReference type="FunFam" id="3.40.630.30:FF:000033">
    <property type="entry name" value="N-alpha-acetyltransferase 40 isoform X1"/>
    <property type="match status" value="1"/>
</dbReference>
<dbReference type="PANTHER" id="PTHR20531">
    <property type="entry name" value="N-ALPHA-ACETYLTRANSFERASE 40"/>
    <property type="match status" value="1"/>
</dbReference>
<dbReference type="OMA" id="AYLHYRF"/>
<dbReference type="GO" id="GO:0043998">
    <property type="term" value="F:histone H2A acetyltransferase activity"/>
    <property type="evidence" value="ECO:0007669"/>
    <property type="project" value="InterPro"/>
</dbReference>
<gene>
    <name evidence="18" type="ORF">TCAL_07370</name>
</gene>
<dbReference type="PANTHER" id="PTHR20531:SF1">
    <property type="entry name" value="N-ALPHA-ACETYLTRANSFERASE 40"/>
    <property type="match status" value="1"/>
</dbReference>
<keyword evidence="6" id="KW-0963">Cytoplasm</keyword>
<dbReference type="EMBL" id="VCGU01000002">
    <property type="protein sequence ID" value="TRY79190.1"/>
    <property type="molecule type" value="Genomic_DNA"/>
</dbReference>
<keyword evidence="9" id="KW-0539">Nucleus</keyword>
<comment type="subcellular location">
    <subcellularLocation>
        <location evidence="2">Cytoplasm</location>
    </subcellularLocation>
    <subcellularLocation>
        <location evidence="1">Nucleus</location>
    </subcellularLocation>
</comment>
<evidence type="ECO:0000256" key="7">
    <source>
        <dbReference type="ARBA" id="ARBA00022679"/>
    </source>
</evidence>
<dbReference type="STRING" id="6832.A0A553PNF1"/>
<sequence>MTRKDRKSKAAQKKKDRLEMERRMNERVAIVKLANTQTDPLDQLPSFQTFRKNDVSLNLSTQRVTDLSDARKVWVMDLIRTNMKALYEQSSWGWKEATKQEEMYDDAAWYLIAETEDGVPVAYAQFRYDMDYDDEVLYVYEIQLEEAYRRKGLGKFMMMILELLSFKADMRKIMLTAFKHNKEANQFFKGALKYEIDETCPLDDVHEQFDYEILSKFNKKKLAREAKELSEQENHAHNSQGGGCCGGH</sequence>
<evidence type="ECO:0000256" key="12">
    <source>
        <dbReference type="ARBA" id="ARBA00047821"/>
    </source>
</evidence>
<organism evidence="18 19">
    <name type="scientific">Tigriopus californicus</name>
    <name type="common">Marine copepod</name>
    <dbReference type="NCBI Taxonomy" id="6832"/>
    <lineage>
        <taxon>Eukaryota</taxon>
        <taxon>Metazoa</taxon>
        <taxon>Ecdysozoa</taxon>
        <taxon>Arthropoda</taxon>
        <taxon>Crustacea</taxon>
        <taxon>Multicrustacea</taxon>
        <taxon>Hexanauplia</taxon>
        <taxon>Copepoda</taxon>
        <taxon>Harpacticoida</taxon>
        <taxon>Harpacticidae</taxon>
        <taxon>Tigriopus</taxon>
    </lineage>
</organism>
<dbReference type="OrthoDB" id="424551at2759"/>
<evidence type="ECO:0000256" key="11">
    <source>
        <dbReference type="ARBA" id="ARBA00023315"/>
    </source>
</evidence>
<evidence type="ECO:0000256" key="15">
    <source>
        <dbReference type="ARBA" id="ARBA00082154"/>
    </source>
</evidence>
<dbReference type="AlphaFoldDB" id="A0A553PNF1"/>
<dbReference type="Proteomes" id="UP000318571">
    <property type="component" value="Chromosome 6"/>
</dbReference>
<comment type="similarity">
    <text evidence="3">Belongs to the acetyltransferase family. NAA40 subfamily.</text>
</comment>
<protein>
    <recommendedName>
        <fullName evidence="5">N-alpha-acetyltransferase 40</fullName>
        <ecNumber evidence="4">2.3.1.257</ecNumber>
    </recommendedName>
    <alternativeName>
        <fullName evidence="14">N-acetyltransferase 11</fullName>
    </alternativeName>
    <alternativeName>
        <fullName evidence="15">N-alpha-acetyltransferase D</fullName>
    </alternativeName>
</protein>
<comment type="catalytic activity">
    <reaction evidence="12">
        <text>N-terminal L-seryl-[histone H2A] + acetyl-CoA = N-terminal N(alpha)-acetyl-L-seryl-[histone H2A] + CoA + H(+)</text>
        <dbReference type="Rhea" id="RHEA:50600"/>
        <dbReference type="Rhea" id="RHEA-COMP:12742"/>
        <dbReference type="Rhea" id="RHEA-COMP:12744"/>
        <dbReference type="ChEBI" id="CHEBI:15378"/>
        <dbReference type="ChEBI" id="CHEBI:57287"/>
        <dbReference type="ChEBI" id="CHEBI:57288"/>
        <dbReference type="ChEBI" id="CHEBI:64738"/>
        <dbReference type="ChEBI" id="CHEBI:83690"/>
        <dbReference type="EC" id="2.3.1.257"/>
    </reaction>
</comment>
<keyword evidence="10" id="KW-0449">Lipoprotein</keyword>
<dbReference type="PROSITE" id="PS51186">
    <property type="entry name" value="GNAT"/>
    <property type="match status" value="1"/>
</dbReference>
<name>A0A553PNF1_TIGCA</name>
<dbReference type="Gene3D" id="3.40.630.30">
    <property type="match status" value="1"/>
</dbReference>
<reference evidence="18 19" key="1">
    <citation type="journal article" date="2018" name="Nat. Ecol. Evol.">
        <title>Genomic signatures of mitonuclear coevolution across populations of Tigriopus californicus.</title>
        <authorList>
            <person name="Barreto F.S."/>
            <person name="Watson E.T."/>
            <person name="Lima T.G."/>
            <person name="Willett C.S."/>
            <person name="Edmands S."/>
            <person name="Li W."/>
            <person name="Burton R.S."/>
        </authorList>
    </citation>
    <scope>NUCLEOTIDE SEQUENCE [LARGE SCALE GENOMIC DNA]</scope>
    <source>
        <strain evidence="18 19">San Diego</strain>
    </source>
</reference>
<keyword evidence="11" id="KW-0012">Acyltransferase</keyword>
<dbReference type="Pfam" id="PF00583">
    <property type="entry name" value="Acetyltransf_1"/>
    <property type="match status" value="1"/>
</dbReference>
<comment type="caution">
    <text evidence="18">The sequence shown here is derived from an EMBL/GenBank/DDBJ whole genome shotgun (WGS) entry which is preliminary data.</text>
</comment>
<evidence type="ECO:0000256" key="5">
    <source>
        <dbReference type="ARBA" id="ARBA00015043"/>
    </source>
</evidence>
<evidence type="ECO:0000256" key="3">
    <source>
        <dbReference type="ARBA" id="ARBA00008870"/>
    </source>
</evidence>
<comment type="catalytic activity">
    <reaction evidence="13">
        <text>N-terminal L-seryl-[histone H4] + acetyl-CoA = N-terminal N(alpha)-acetyl-L-seryl-[histone H4] + CoA + H(+)</text>
        <dbReference type="Rhea" id="RHEA:50596"/>
        <dbReference type="Rhea" id="RHEA-COMP:12740"/>
        <dbReference type="Rhea" id="RHEA-COMP:12743"/>
        <dbReference type="ChEBI" id="CHEBI:15378"/>
        <dbReference type="ChEBI" id="CHEBI:57287"/>
        <dbReference type="ChEBI" id="CHEBI:57288"/>
        <dbReference type="ChEBI" id="CHEBI:64738"/>
        <dbReference type="ChEBI" id="CHEBI:83690"/>
        <dbReference type="EC" id="2.3.1.257"/>
    </reaction>
</comment>
<keyword evidence="7" id="KW-0808">Transferase</keyword>
<dbReference type="InterPro" id="IPR039949">
    <property type="entry name" value="NAA40"/>
</dbReference>
<proteinExistence type="inferred from homology"/>
<dbReference type="GO" id="GO:0005737">
    <property type="term" value="C:cytoplasm"/>
    <property type="evidence" value="ECO:0007669"/>
    <property type="project" value="UniProtKB-SubCell"/>
</dbReference>
<evidence type="ECO:0000259" key="17">
    <source>
        <dbReference type="PROSITE" id="PS51186"/>
    </source>
</evidence>
<evidence type="ECO:0000256" key="9">
    <source>
        <dbReference type="ARBA" id="ARBA00023242"/>
    </source>
</evidence>
<evidence type="ECO:0000256" key="14">
    <source>
        <dbReference type="ARBA" id="ARBA00079213"/>
    </source>
</evidence>
<feature type="domain" description="N-acetyltransferase" evidence="17">
    <location>
        <begin position="65"/>
        <end position="212"/>
    </location>
</feature>
<evidence type="ECO:0000256" key="2">
    <source>
        <dbReference type="ARBA" id="ARBA00004496"/>
    </source>
</evidence>
<dbReference type="SUPFAM" id="SSF55729">
    <property type="entry name" value="Acyl-CoA N-acyltransferases (Nat)"/>
    <property type="match status" value="1"/>
</dbReference>
<accession>A0A553PNF1</accession>
<dbReference type="GO" id="GO:0010485">
    <property type="term" value="F:histone H4 acetyltransferase activity"/>
    <property type="evidence" value="ECO:0007669"/>
    <property type="project" value="InterPro"/>
</dbReference>
<evidence type="ECO:0000313" key="18">
    <source>
        <dbReference type="EMBL" id="TRY79190.1"/>
    </source>
</evidence>
<dbReference type="InterPro" id="IPR016181">
    <property type="entry name" value="Acyl_CoA_acyltransferase"/>
</dbReference>
<evidence type="ECO:0000256" key="16">
    <source>
        <dbReference type="SAM" id="MobiDB-lite"/>
    </source>
</evidence>
<keyword evidence="19" id="KW-1185">Reference proteome</keyword>
<dbReference type="InterPro" id="IPR000182">
    <property type="entry name" value="GNAT_dom"/>
</dbReference>
<evidence type="ECO:0000256" key="1">
    <source>
        <dbReference type="ARBA" id="ARBA00004123"/>
    </source>
</evidence>
<feature type="region of interest" description="Disordered" evidence="16">
    <location>
        <begin position="228"/>
        <end position="248"/>
    </location>
</feature>
<dbReference type="GO" id="GO:0005634">
    <property type="term" value="C:nucleus"/>
    <property type="evidence" value="ECO:0007669"/>
    <property type="project" value="UniProtKB-SubCell"/>
</dbReference>
<dbReference type="EC" id="2.3.1.257" evidence="4"/>
<dbReference type="GO" id="GO:1990189">
    <property type="term" value="F:protein N-terminal-serine acetyltransferase activity"/>
    <property type="evidence" value="ECO:0007669"/>
    <property type="project" value="UniProtKB-EC"/>
</dbReference>
<evidence type="ECO:0000256" key="8">
    <source>
        <dbReference type="ARBA" id="ARBA00022707"/>
    </source>
</evidence>